<dbReference type="InterPro" id="IPR000917">
    <property type="entry name" value="Sulfatase_N"/>
</dbReference>
<feature type="domain" description="Sulfatase N-terminal" evidence="5">
    <location>
        <begin position="27"/>
        <end position="439"/>
    </location>
</feature>
<dbReference type="InterPro" id="IPR017850">
    <property type="entry name" value="Alkaline_phosphatase_core_sf"/>
</dbReference>
<dbReference type="Gene3D" id="3.30.1120.10">
    <property type="match status" value="1"/>
</dbReference>
<dbReference type="FunFam" id="3.40.720.10:FF:000047">
    <property type="entry name" value="Arylsulfatase"/>
    <property type="match status" value="1"/>
</dbReference>
<accession>A0A5B9WE57</accession>
<dbReference type="GO" id="GO:0046872">
    <property type="term" value="F:metal ion binding"/>
    <property type="evidence" value="ECO:0007669"/>
    <property type="project" value="UniProtKB-KW"/>
</dbReference>
<dbReference type="EC" id="3.1.6.1" evidence="6"/>
<dbReference type="EMBL" id="CP042997">
    <property type="protein sequence ID" value="QEH38948.1"/>
    <property type="molecule type" value="Genomic_DNA"/>
</dbReference>
<comment type="similarity">
    <text evidence="1">Belongs to the sulfatase family.</text>
</comment>
<reference evidence="6 7" key="1">
    <citation type="submission" date="2019-08" db="EMBL/GenBank/DDBJ databases">
        <title>Deep-cultivation of Planctomycetes and their phenomic and genomic characterization uncovers novel biology.</title>
        <authorList>
            <person name="Wiegand S."/>
            <person name="Jogler M."/>
            <person name="Boedeker C."/>
            <person name="Pinto D."/>
            <person name="Vollmers J."/>
            <person name="Rivas-Marin E."/>
            <person name="Kohn T."/>
            <person name="Peeters S.H."/>
            <person name="Heuer A."/>
            <person name="Rast P."/>
            <person name="Oberbeckmann S."/>
            <person name="Bunk B."/>
            <person name="Jeske O."/>
            <person name="Meyerdierks A."/>
            <person name="Storesund J.E."/>
            <person name="Kallscheuer N."/>
            <person name="Luecker S."/>
            <person name="Lage O.M."/>
            <person name="Pohl T."/>
            <person name="Merkel B.J."/>
            <person name="Hornburger P."/>
            <person name="Mueller R.-W."/>
            <person name="Bruemmer F."/>
            <person name="Labrenz M."/>
            <person name="Spormann A.M."/>
            <person name="Op den Camp H."/>
            <person name="Overmann J."/>
            <person name="Amann R."/>
            <person name="Jetten M.S.M."/>
            <person name="Mascher T."/>
            <person name="Medema M.H."/>
            <person name="Devos D.P."/>
            <person name="Kaster A.-K."/>
            <person name="Ovreas L."/>
            <person name="Rohde M."/>
            <person name="Galperin M.Y."/>
            <person name="Jogler C."/>
        </authorList>
    </citation>
    <scope>NUCLEOTIDE SEQUENCE [LARGE SCALE GENOMIC DNA]</scope>
    <source>
        <strain evidence="6 7">OJF2</strain>
    </source>
</reference>
<protein>
    <submittedName>
        <fullName evidence="6">Arylsulfatase</fullName>
        <ecNumber evidence="6">3.1.6.1</ecNumber>
    </submittedName>
</protein>
<evidence type="ECO:0000256" key="2">
    <source>
        <dbReference type="ARBA" id="ARBA00022723"/>
    </source>
</evidence>
<dbReference type="OrthoDB" id="9783154at2"/>
<dbReference type="InterPro" id="IPR050738">
    <property type="entry name" value="Sulfatase"/>
</dbReference>
<sequence length="540" mass="59820">MLRFAFAAALLGATLGVGRTSGAAERPNILLILADDMGYSDLGCYGGEIRTPAIDGLAAGGVRLTQFYNGSRCCPTRASLLTGLYAHQAGVGDMTADEGPNRPGYRGHLNDRCVTIPEVLRGAGYRTLMVGKWHLGPNPGPIRRGFDEFYGMIGGFNSFWQEEPFYTRLPAVRPRRAYPRGGFYSTDAFADYAIDFLAEARRDPSRPWFLYLAFNAPHFPLHAPKEEIDRYAPTYEKGWDAIRDERLARMKRLGLVPEDTPLPPRSDWVHPFHHREGVNPPWDSLPADRRADLARRMAIYAAMVEHMDRSVGRVVASLKEAGQLDNTLILFLSDNGACAEWDPLGFDVDTGPKTTNELHAGAGLAAMGSPGTYHSYGSGWANACNTPWRLYKHDDHEGGISTPLIVHWPAGLKARGELNRTHVGHIIDLLPTFAEVAGATCPAEVGGRPIPPPEGRSLLPALRGEPQVPRPLFWEHEGNRAVREAGWKLVARKGRRWELYDIEADRVEFHDLAPREPARVQSMAAAWDAWAVRCHVLRTP</sequence>
<dbReference type="PROSITE" id="PS00149">
    <property type="entry name" value="SULFATASE_2"/>
    <property type="match status" value="1"/>
</dbReference>
<dbReference type="PANTHER" id="PTHR42693:SF53">
    <property type="entry name" value="ENDO-4-O-SULFATASE"/>
    <property type="match status" value="1"/>
</dbReference>
<evidence type="ECO:0000256" key="3">
    <source>
        <dbReference type="ARBA" id="ARBA00022801"/>
    </source>
</evidence>
<keyword evidence="3 6" id="KW-0378">Hydrolase</keyword>
<evidence type="ECO:0000256" key="4">
    <source>
        <dbReference type="ARBA" id="ARBA00022837"/>
    </source>
</evidence>
<keyword evidence="2" id="KW-0479">Metal-binding</keyword>
<gene>
    <name evidence="6" type="primary">atsA_13</name>
    <name evidence="6" type="ORF">OJF2_75580</name>
</gene>
<proteinExistence type="inferred from homology"/>
<dbReference type="AlphaFoldDB" id="A0A5B9WE57"/>
<evidence type="ECO:0000313" key="6">
    <source>
        <dbReference type="EMBL" id="QEH38948.1"/>
    </source>
</evidence>
<dbReference type="InterPro" id="IPR024607">
    <property type="entry name" value="Sulfatase_CS"/>
</dbReference>
<dbReference type="Pfam" id="PF00884">
    <property type="entry name" value="Sulfatase"/>
    <property type="match status" value="1"/>
</dbReference>
<keyword evidence="7" id="KW-1185">Reference proteome</keyword>
<organism evidence="6 7">
    <name type="scientific">Aquisphaera giovannonii</name>
    <dbReference type="NCBI Taxonomy" id="406548"/>
    <lineage>
        <taxon>Bacteria</taxon>
        <taxon>Pseudomonadati</taxon>
        <taxon>Planctomycetota</taxon>
        <taxon>Planctomycetia</taxon>
        <taxon>Isosphaerales</taxon>
        <taxon>Isosphaeraceae</taxon>
        <taxon>Aquisphaera</taxon>
    </lineage>
</organism>
<evidence type="ECO:0000259" key="5">
    <source>
        <dbReference type="Pfam" id="PF00884"/>
    </source>
</evidence>
<dbReference type="SUPFAM" id="SSF53649">
    <property type="entry name" value="Alkaline phosphatase-like"/>
    <property type="match status" value="1"/>
</dbReference>
<evidence type="ECO:0000256" key="1">
    <source>
        <dbReference type="ARBA" id="ARBA00008779"/>
    </source>
</evidence>
<name>A0A5B9WE57_9BACT</name>
<keyword evidence="4" id="KW-0106">Calcium</keyword>
<dbReference type="Proteomes" id="UP000324233">
    <property type="component" value="Chromosome"/>
</dbReference>
<evidence type="ECO:0000313" key="7">
    <source>
        <dbReference type="Proteomes" id="UP000324233"/>
    </source>
</evidence>
<dbReference type="CDD" id="cd16025">
    <property type="entry name" value="PAS_like"/>
    <property type="match status" value="1"/>
</dbReference>
<dbReference type="PANTHER" id="PTHR42693">
    <property type="entry name" value="ARYLSULFATASE FAMILY MEMBER"/>
    <property type="match status" value="1"/>
</dbReference>
<dbReference type="Gene3D" id="3.40.720.10">
    <property type="entry name" value="Alkaline Phosphatase, subunit A"/>
    <property type="match status" value="1"/>
</dbReference>
<dbReference type="RefSeq" id="WP_148598325.1">
    <property type="nucleotide sequence ID" value="NZ_CP042997.1"/>
</dbReference>
<dbReference type="KEGG" id="agv:OJF2_75580"/>
<dbReference type="GO" id="GO:0004065">
    <property type="term" value="F:arylsulfatase activity"/>
    <property type="evidence" value="ECO:0007669"/>
    <property type="project" value="UniProtKB-EC"/>
</dbReference>